<keyword evidence="1" id="KW-1133">Transmembrane helix</keyword>
<proteinExistence type="predicted"/>
<keyword evidence="1" id="KW-0472">Membrane</keyword>
<dbReference type="EMBL" id="MU155135">
    <property type="protein sequence ID" value="KAF9485566.1"/>
    <property type="molecule type" value="Genomic_DNA"/>
</dbReference>
<gene>
    <name evidence="2" type="ORF">BDN70DRAFT_592296</name>
</gene>
<evidence type="ECO:0000313" key="3">
    <source>
        <dbReference type="Proteomes" id="UP000807469"/>
    </source>
</evidence>
<dbReference type="Proteomes" id="UP000807469">
    <property type="component" value="Unassembled WGS sequence"/>
</dbReference>
<comment type="caution">
    <text evidence="2">The sequence shown here is derived from an EMBL/GenBank/DDBJ whole genome shotgun (WGS) entry which is preliminary data.</text>
</comment>
<name>A0A9P5ZGP5_9AGAR</name>
<evidence type="ECO:0000256" key="1">
    <source>
        <dbReference type="SAM" id="Phobius"/>
    </source>
</evidence>
<dbReference type="AlphaFoldDB" id="A0A9P5ZGP5"/>
<sequence>MVDVSGVWKLISTLECQEDVDAHRNLLGRCRSLVDVRFQVLNLIDPVGFSRTLHHSSKTLKNITIYAIRFYAADDPFCGLVDNLEQMPREYVIENLELMHCQDLYIVTALIYLSFSTYFLSILELT</sequence>
<feature type="transmembrane region" description="Helical" evidence="1">
    <location>
        <begin position="104"/>
        <end position="123"/>
    </location>
</feature>
<organism evidence="2 3">
    <name type="scientific">Pholiota conissans</name>
    <dbReference type="NCBI Taxonomy" id="109636"/>
    <lineage>
        <taxon>Eukaryota</taxon>
        <taxon>Fungi</taxon>
        <taxon>Dikarya</taxon>
        <taxon>Basidiomycota</taxon>
        <taxon>Agaricomycotina</taxon>
        <taxon>Agaricomycetes</taxon>
        <taxon>Agaricomycetidae</taxon>
        <taxon>Agaricales</taxon>
        <taxon>Agaricineae</taxon>
        <taxon>Strophariaceae</taxon>
        <taxon>Pholiota</taxon>
    </lineage>
</organism>
<reference evidence="2" key="1">
    <citation type="submission" date="2020-11" db="EMBL/GenBank/DDBJ databases">
        <authorList>
            <consortium name="DOE Joint Genome Institute"/>
            <person name="Ahrendt S."/>
            <person name="Riley R."/>
            <person name="Andreopoulos W."/>
            <person name="Labutti K."/>
            <person name="Pangilinan J."/>
            <person name="Ruiz-Duenas F.J."/>
            <person name="Barrasa J.M."/>
            <person name="Sanchez-Garcia M."/>
            <person name="Camarero S."/>
            <person name="Miyauchi S."/>
            <person name="Serrano A."/>
            <person name="Linde D."/>
            <person name="Babiker R."/>
            <person name="Drula E."/>
            <person name="Ayuso-Fernandez I."/>
            <person name="Pacheco R."/>
            <person name="Padilla G."/>
            <person name="Ferreira P."/>
            <person name="Barriuso J."/>
            <person name="Kellner H."/>
            <person name="Castanera R."/>
            <person name="Alfaro M."/>
            <person name="Ramirez L."/>
            <person name="Pisabarro A.G."/>
            <person name="Kuo A."/>
            <person name="Tritt A."/>
            <person name="Lipzen A."/>
            <person name="He G."/>
            <person name="Yan M."/>
            <person name="Ng V."/>
            <person name="Cullen D."/>
            <person name="Martin F."/>
            <person name="Rosso M.-N."/>
            <person name="Henrissat B."/>
            <person name="Hibbett D."/>
            <person name="Martinez A.T."/>
            <person name="Grigoriev I.V."/>
        </authorList>
    </citation>
    <scope>NUCLEOTIDE SEQUENCE</scope>
    <source>
        <strain evidence="2">CIRM-BRFM 674</strain>
    </source>
</reference>
<protein>
    <submittedName>
        <fullName evidence="2">Uncharacterized protein</fullName>
    </submittedName>
</protein>
<accession>A0A9P5ZGP5</accession>
<keyword evidence="1" id="KW-0812">Transmembrane</keyword>
<keyword evidence="3" id="KW-1185">Reference proteome</keyword>
<evidence type="ECO:0000313" key="2">
    <source>
        <dbReference type="EMBL" id="KAF9485566.1"/>
    </source>
</evidence>